<sequence>MPSSWKYSPIFRYHLYGIKIYHCLVVGLFLAPESYSIAILKTTIASDKGETSVSCNST</sequence>
<reference evidence="2 3" key="1">
    <citation type="submission" date="2019-01" db="EMBL/GenBank/DDBJ databases">
        <authorList>
            <person name="Sayadi A."/>
        </authorList>
    </citation>
    <scope>NUCLEOTIDE SEQUENCE [LARGE SCALE GENOMIC DNA]</scope>
</reference>
<gene>
    <name evidence="2" type="ORF">CALMAC_LOCUS13639</name>
</gene>
<keyword evidence="1" id="KW-1133">Transmembrane helix</keyword>
<protein>
    <submittedName>
        <fullName evidence="2">Uncharacterized protein</fullName>
    </submittedName>
</protein>
<evidence type="ECO:0000313" key="2">
    <source>
        <dbReference type="EMBL" id="VEN54043.1"/>
    </source>
</evidence>
<evidence type="ECO:0000256" key="1">
    <source>
        <dbReference type="SAM" id="Phobius"/>
    </source>
</evidence>
<dbReference type="AlphaFoldDB" id="A0A653D1J9"/>
<proteinExistence type="predicted"/>
<accession>A0A653D1J9</accession>
<organism evidence="2 3">
    <name type="scientific">Callosobruchus maculatus</name>
    <name type="common">Southern cowpea weevil</name>
    <name type="synonym">Pulse bruchid</name>
    <dbReference type="NCBI Taxonomy" id="64391"/>
    <lineage>
        <taxon>Eukaryota</taxon>
        <taxon>Metazoa</taxon>
        <taxon>Ecdysozoa</taxon>
        <taxon>Arthropoda</taxon>
        <taxon>Hexapoda</taxon>
        <taxon>Insecta</taxon>
        <taxon>Pterygota</taxon>
        <taxon>Neoptera</taxon>
        <taxon>Endopterygota</taxon>
        <taxon>Coleoptera</taxon>
        <taxon>Polyphaga</taxon>
        <taxon>Cucujiformia</taxon>
        <taxon>Chrysomeloidea</taxon>
        <taxon>Chrysomelidae</taxon>
        <taxon>Bruchinae</taxon>
        <taxon>Bruchini</taxon>
        <taxon>Callosobruchus</taxon>
    </lineage>
</organism>
<name>A0A653D1J9_CALMS</name>
<evidence type="ECO:0000313" key="3">
    <source>
        <dbReference type="Proteomes" id="UP000410492"/>
    </source>
</evidence>
<feature type="transmembrane region" description="Helical" evidence="1">
    <location>
        <begin position="13"/>
        <end position="31"/>
    </location>
</feature>
<keyword evidence="1" id="KW-0472">Membrane</keyword>
<dbReference type="EMBL" id="CAACVG010009746">
    <property type="protein sequence ID" value="VEN54043.1"/>
    <property type="molecule type" value="Genomic_DNA"/>
</dbReference>
<keyword evidence="1" id="KW-0812">Transmembrane</keyword>
<dbReference type="Proteomes" id="UP000410492">
    <property type="component" value="Unassembled WGS sequence"/>
</dbReference>
<keyword evidence="3" id="KW-1185">Reference proteome</keyword>